<protein>
    <submittedName>
        <fullName evidence="2">Putative hydrolase</fullName>
    </submittedName>
</protein>
<dbReference type="PANTHER" id="PTHR43433:SF5">
    <property type="entry name" value="AB HYDROLASE-1 DOMAIN-CONTAINING PROTEIN"/>
    <property type="match status" value="1"/>
</dbReference>
<dbReference type="InterPro" id="IPR029058">
    <property type="entry name" value="AB_hydrolase_fold"/>
</dbReference>
<dbReference type="InterPro" id="IPR050471">
    <property type="entry name" value="AB_hydrolase"/>
</dbReference>
<reference evidence="2 3" key="1">
    <citation type="journal article" date="2007" name="Appl. Environ. Microbiol.">
        <title>Rhizobial factors required for stem nodule maturation and maintenance in Sesbania rostrata-Azorhizobium caulinodans ORS571 symbiosis.</title>
        <authorList>
            <person name="Suzuki S."/>
            <person name="Aono T."/>
            <person name="Lee KB."/>
            <person name="Suzuki T."/>
            <person name="Liu CT."/>
            <person name="Miwa H."/>
            <person name="Wakao S."/>
            <person name="Iki T."/>
            <person name="Oyaizu H."/>
        </authorList>
    </citation>
    <scope>NUCLEOTIDE SEQUENCE [LARGE SCALE GENOMIC DNA]</scope>
    <source>
        <strain evidence="3">ATCC 43989 / DSM 5975 / JCM 20966 / LMG 6465 / NBRC 14845 / NCIMB 13405 / ORS 571</strain>
    </source>
</reference>
<dbReference type="SUPFAM" id="SSF53474">
    <property type="entry name" value="alpha/beta-Hydrolases"/>
    <property type="match status" value="1"/>
</dbReference>
<feature type="domain" description="AB hydrolase-1" evidence="1">
    <location>
        <begin position="23"/>
        <end position="255"/>
    </location>
</feature>
<dbReference type="InterPro" id="IPR000073">
    <property type="entry name" value="AB_hydrolase_1"/>
</dbReference>
<reference evidence="2 3" key="6">
    <citation type="journal article" date="2011" name="Appl. Environ. Microbiol.">
        <title>Involvement of the azorhizobial chromosome partition gene (parA) in the onset of bacteroid differentiation during Sesbania rostrata stem nodule development.</title>
        <authorList>
            <person name="Liu CT."/>
            <person name="Lee KB."/>
            <person name="Wang YS."/>
            <person name="Peng MH."/>
            <person name="Lee KT."/>
            <person name="Suzuki S."/>
            <person name="Suzuki T."/>
            <person name="Oyaizu H."/>
        </authorList>
    </citation>
    <scope>NUCLEOTIDE SEQUENCE [LARGE SCALE GENOMIC DNA]</scope>
    <source>
        <strain evidence="3">ATCC 43989 / DSM 5975 / JCM 20966 / LMG 6465 / NBRC 14845 / NCIMB 13405 / ORS 571</strain>
    </source>
</reference>
<reference evidence="3" key="2">
    <citation type="submission" date="2007-04" db="EMBL/GenBank/DDBJ databases">
        <title>Complete genome sequence of the nitrogen-fixing bacterium Azorhizobium caulinodans ORS571.</title>
        <authorList>
            <person name="Lee K.B."/>
            <person name="Backer P.D."/>
            <person name="Aono T."/>
            <person name="Liu C.T."/>
            <person name="Suzuki S."/>
            <person name="Suzuki T."/>
            <person name="Kaneko T."/>
            <person name="Yamada M."/>
            <person name="Tabata S."/>
            <person name="Kupfer D.M."/>
            <person name="Najar F.Z."/>
            <person name="Wiley G.B."/>
            <person name="Roe B."/>
            <person name="Binnewies T."/>
            <person name="Ussery D."/>
            <person name="Vereecke D."/>
            <person name="Gevers D."/>
            <person name="Holsters M."/>
            <person name="Oyaizu H."/>
        </authorList>
    </citation>
    <scope>NUCLEOTIDE SEQUENCE [LARGE SCALE GENOMIC DNA]</scope>
    <source>
        <strain evidence="3">ATCC 43989 / DSM 5975 / JCM 20966 / LMG 6465 / NBRC 14845 / NCIMB 13405 / ORS 571</strain>
    </source>
</reference>
<dbReference type="Proteomes" id="UP000000270">
    <property type="component" value="Chromosome"/>
</dbReference>
<sequence length="263" mass="27728">MADFATGSGLKIAYDIAGSGAPLLLIGGLSADRPFWGLARPHLSAFRTLAFDNRDIGASDRATGPYTPADMARDALAAMDAAGIARAHVLGHSLGGVIAQELALLAPERVDRLVLACAFARCDLYVRELIRLLKRLRTELADPETYVAALATFTLGRTFLEANSLCDIARATVGLGTLQEAAAFNRQADASLLTDTLGRLGGITAPTLVISTQDDRFFADPFAQEMAAAIPGAVKRDMPGIGHCPMIEAPTAFAALVRDFLAT</sequence>
<accession>A8HYV8</accession>
<dbReference type="InterPro" id="IPR000639">
    <property type="entry name" value="Epox_hydrolase-like"/>
</dbReference>
<dbReference type="HOGENOM" id="CLU_020336_50_1_5"/>
<dbReference type="KEGG" id="azc:AZC_4505"/>
<dbReference type="Gene3D" id="3.40.50.1820">
    <property type="entry name" value="alpha/beta hydrolase"/>
    <property type="match status" value="1"/>
</dbReference>
<name>A8HYV8_AZOC5</name>
<keyword evidence="2" id="KW-0378">Hydrolase</keyword>
<gene>
    <name evidence="2" type="ordered locus">AZC_4505</name>
</gene>
<dbReference type="PRINTS" id="PR00111">
    <property type="entry name" value="ABHYDROLASE"/>
</dbReference>
<evidence type="ECO:0000313" key="2">
    <source>
        <dbReference type="EMBL" id="BAF90503.1"/>
    </source>
</evidence>
<dbReference type="PRINTS" id="PR00412">
    <property type="entry name" value="EPOXHYDRLASE"/>
</dbReference>
<proteinExistence type="predicted"/>
<dbReference type="PANTHER" id="PTHR43433">
    <property type="entry name" value="HYDROLASE, ALPHA/BETA FOLD FAMILY PROTEIN"/>
    <property type="match status" value="1"/>
</dbReference>
<dbReference type="eggNOG" id="COG2021">
    <property type="taxonomic scope" value="Bacteria"/>
</dbReference>
<organism evidence="2 3">
    <name type="scientific">Azorhizobium caulinodans (strain ATCC 43989 / DSM 5975 / JCM 20966 / LMG 6465 / NBRC 14845 / NCIMB 13405 / ORS 571)</name>
    <dbReference type="NCBI Taxonomy" id="438753"/>
    <lineage>
        <taxon>Bacteria</taxon>
        <taxon>Pseudomonadati</taxon>
        <taxon>Pseudomonadota</taxon>
        <taxon>Alphaproteobacteria</taxon>
        <taxon>Hyphomicrobiales</taxon>
        <taxon>Xanthobacteraceae</taxon>
        <taxon>Azorhizobium</taxon>
    </lineage>
</organism>
<reference evidence="2 3" key="3">
    <citation type="journal article" date="2008" name="BMC Genomics">
        <title>The genome of the versatile nitrogen fixer Azorhizobium caulinodans ORS571.</title>
        <authorList>
            <person name="Lee KB."/>
            <person name="Backer P.D."/>
            <person name="Aono T."/>
            <person name="Liu CT."/>
            <person name="Suzuki S."/>
            <person name="Suzuki T."/>
            <person name="Kaneko T."/>
            <person name="Yamada M."/>
            <person name="Tabata S."/>
            <person name="Kupfer D.M."/>
            <person name="Najar F.Z."/>
            <person name="Wiley G.B."/>
            <person name="Roe B."/>
            <person name="Binnewies T.T."/>
            <person name="Ussery D.W."/>
            <person name="D'Haeze W."/>
            <person name="Herder J.D."/>
            <person name="Gevers D."/>
            <person name="Vereecke D."/>
            <person name="Holsters M."/>
            <person name="Oyaizu H."/>
        </authorList>
    </citation>
    <scope>NUCLEOTIDE SEQUENCE [LARGE SCALE GENOMIC DNA]</scope>
    <source>
        <strain evidence="3">ATCC 43989 / DSM 5975 / JCM 20966 / LMG 6465 / NBRC 14845 / NCIMB 13405 / ORS 571</strain>
    </source>
</reference>
<keyword evidence="3" id="KW-1185">Reference proteome</keyword>
<dbReference type="AlphaFoldDB" id="A8HYV8"/>
<reference evidence="2 3" key="4">
    <citation type="journal article" date="2009" name="Appl. Environ. Microbiol.">
        <title>Comparative genome-wide transcriptional profiling of Azorhizobium caulinodans ORS571 grown under free-living and symbiotic conditions.</title>
        <authorList>
            <person name="Tsukada S."/>
            <person name="Aono T."/>
            <person name="Akiba N."/>
            <person name="Lee KB."/>
            <person name="Liu CT."/>
            <person name="Toyazaki H."/>
            <person name="Oyaizu H."/>
        </authorList>
    </citation>
    <scope>NUCLEOTIDE SEQUENCE [LARGE SCALE GENOMIC DNA]</scope>
    <source>
        <strain evidence="3">ATCC 43989 / DSM 5975 / JCM 20966 / LMG 6465 / NBRC 14845 / NCIMB 13405 / ORS 571</strain>
    </source>
</reference>
<dbReference type="GO" id="GO:0016787">
    <property type="term" value="F:hydrolase activity"/>
    <property type="evidence" value="ECO:0007669"/>
    <property type="project" value="UniProtKB-KW"/>
</dbReference>
<dbReference type="EMBL" id="AP009384">
    <property type="protein sequence ID" value="BAF90503.1"/>
    <property type="molecule type" value="Genomic_DNA"/>
</dbReference>
<reference evidence="2 3" key="5">
    <citation type="journal article" date="2010" name="Appl. Environ. Microbiol.">
        <title>phrR-like gene praR of Azorhizobium caulinodans ORS571 is essential for symbiosis with Sesbania rostrata and is involved in expression of reb genes.</title>
        <authorList>
            <person name="Akiba N."/>
            <person name="Aono T."/>
            <person name="Toyazaki H."/>
            <person name="Sato S."/>
            <person name="Oyaizu H."/>
        </authorList>
    </citation>
    <scope>NUCLEOTIDE SEQUENCE [LARGE SCALE GENOMIC DNA]</scope>
    <source>
        <strain evidence="3">ATCC 43989 / DSM 5975 / JCM 20966 / LMG 6465 / NBRC 14845 / NCIMB 13405 / ORS 571</strain>
    </source>
</reference>
<dbReference type="RefSeq" id="WP_012173024.1">
    <property type="nucleotide sequence ID" value="NC_009937.1"/>
</dbReference>
<dbReference type="Pfam" id="PF12697">
    <property type="entry name" value="Abhydrolase_6"/>
    <property type="match status" value="1"/>
</dbReference>
<dbReference type="STRING" id="438753.AZC_4505"/>
<evidence type="ECO:0000259" key="1">
    <source>
        <dbReference type="Pfam" id="PF12697"/>
    </source>
</evidence>
<evidence type="ECO:0000313" key="3">
    <source>
        <dbReference type="Proteomes" id="UP000000270"/>
    </source>
</evidence>